<accession>A0A3L6PPD9</accession>
<dbReference type="EMBL" id="PQIB02000016">
    <property type="protein sequence ID" value="RLM60525.1"/>
    <property type="molecule type" value="Genomic_DNA"/>
</dbReference>
<organism evidence="2 3">
    <name type="scientific">Panicum miliaceum</name>
    <name type="common">Proso millet</name>
    <name type="synonym">Broomcorn millet</name>
    <dbReference type="NCBI Taxonomy" id="4540"/>
    <lineage>
        <taxon>Eukaryota</taxon>
        <taxon>Viridiplantae</taxon>
        <taxon>Streptophyta</taxon>
        <taxon>Embryophyta</taxon>
        <taxon>Tracheophyta</taxon>
        <taxon>Spermatophyta</taxon>
        <taxon>Magnoliopsida</taxon>
        <taxon>Liliopsida</taxon>
        <taxon>Poales</taxon>
        <taxon>Poaceae</taxon>
        <taxon>PACMAD clade</taxon>
        <taxon>Panicoideae</taxon>
        <taxon>Panicodae</taxon>
        <taxon>Paniceae</taxon>
        <taxon>Panicinae</taxon>
        <taxon>Panicum</taxon>
        <taxon>Panicum sect. Panicum</taxon>
    </lineage>
</organism>
<protein>
    <submittedName>
        <fullName evidence="2">Uncharacterized protein</fullName>
    </submittedName>
</protein>
<reference evidence="3" key="1">
    <citation type="journal article" date="2019" name="Nat. Commun.">
        <title>The genome of broomcorn millet.</title>
        <authorList>
            <person name="Zou C."/>
            <person name="Miki D."/>
            <person name="Li D."/>
            <person name="Tang Q."/>
            <person name="Xiao L."/>
            <person name="Rajput S."/>
            <person name="Deng P."/>
            <person name="Jia W."/>
            <person name="Huang R."/>
            <person name="Zhang M."/>
            <person name="Sun Y."/>
            <person name="Hu J."/>
            <person name="Fu X."/>
            <person name="Schnable P.S."/>
            <person name="Li F."/>
            <person name="Zhang H."/>
            <person name="Feng B."/>
            <person name="Zhu X."/>
            <person name="Liu R."/>
            <person name="Schnable J.C."/>
            <person name="Zhu J.-K."/>
            <person name="Zhang H."/>
        </authorList>
    </citation>
    <scope>NUCLEOTIDE SEQUENCE [LARGE SCALE GENOMIC DNA]</scope>
</reference>
<keyword evidence="3" id="KW-1185">Reference proteome</keyword>
<evidence type="ECO:0000313" key="3">
    <source>
        <dbReference type="Proteomes" id="UP000275267"/>
    </source>
</evidence>
<name>A0A3L6PPD9_PANMI</name>
<gene>
    <name evidence="2" type="ORF">C2845_PM14G08590</name>
</gene>
<sequence length="111" mass="12055">MGELGMKVPDLVSSYRRRLEATRFGRGDAAGVHRHRRTQPAPVLSHHRPKSDSPVHSCRHPPPPHGTAGVHHRRRTQQALSRARSGPCEAGSGHGRQHGALPCLCTEDSAA</sequence>
<feature type="region of interest" description="Disordered" evidence="1">
    <location>
        <begin position="26"/>
        <end position="111"/>
    </location>
</feature>
<comment type="caution">
    <text evidence="2">The sequence shown here is derived from an EMBL/GenBank/DDBJ whole genome shotgun (WGS) entry which is preliminary data.</text>
</comment>
<proteinExistence type="predicted"/>
<dbReference type="Proteomes" id="UP000275267">
    <property type="component" value="Unassembled WGS sequence"/>
</dbReference>
<evidence type="ECO:0000256" key="1">
    <source>
        <dbReference type="SAM" id="MobiDB-lite"/>
    </source>
</evidence>
<evidence type="ECO:0000313" key="2">
    <source>
        <dbReference type="EMBL" id="RLM60525.1"/>
    </source>
</evidence>
<dbReference type="AlphaFoldDB" id="A0A3L6PPD9"/>